<comment type="caution">
    <text evidence="1">The sequence shown here is derived from an EMBL/GenBank/DDBJ whole genome shotgun (WGS) entry which is preliminary data.</text>
</comment>
<organism evidence="1 2">
    <name type="scientific">Paenimyroides ceti</name>
    <dbReference type="NCBI Taxonomy" id="395087"/>
    <lineage>
        <taxon>Bacteria</taxon>
        <taxon>Pseudomonadati</taxon>
        <taxon>Bacteroidota</taxon>
        <taxon>Flavobacteriia</taxon>
        <taxon>Flavobacteriales</taxon>
        <taxon>Flavobacteriaceae</taxon>
        <taxon>Paenimyroides</taxon>
    </lineage>
</organism>
<sequence>MKYQLYREQQLQCTIENAWNFFAAAKNIFKITPEEMHFKLLSSLENDIICEGMTIDYSVAPLFGIPLRWTTEILEVVHQKSFTDIQKRGPYKIWHHRHDFIANENGVLMIDTVDYELPLGKLGDWMHHLIVKDKITDLFEYRQNKIHNILDL</sequence>
<gene>
    <name evidence="1" type="ORF">QW060_01660</name>
</gene>
<keyword evidence="2" id="KW-1185">Reference proteome</keyword>
<accession>A0ABT8CMT4</accession>
<dbReference type="EMBL" id="JAUFQU010000001">
    <property type="protein sequence ID" value="MDN3705829.1"/>
    <property type="molecule type" value="Genomic_DNA"/>
</dbReference>
<dbReference type="Proteomes" id="UP001242368">
    <property type="component" value="Unassembled WGS sequence"/>
</dbReference>
<name>A0ABT8CMT4_9FLAO</name>
<protein>
    <submittedName>
        <fullName evidence="1">SRPBCC family protein</fullName>
    </submittedName>
</protein>
<evidence type="ECO:0000313" key="2">
    <source>
        <dbReference type="Proteomes" id="UP001242368"/>
    </source>
</evidence>
<proteinExistence type="predicted"/>
<dbReference type="Gene3D" id="3.30.530.20">
    <property type="match status" value="1"/>
</dbReference>
<dbReference type="RefSeq" id="WP_290361978.1">
    <property type="nucleotide sequence ID" value="NZ_JAUFQU010000001.1"/>
</dbReference>
<dbReference type="CDD" id="cd07820">
    <property type="entry name" value="SRPBCC_3"/>
    <property type="match status" value="1"/>
</dbReference>
<reference evidence="2" key="1">
    <citation type="journal article" date="2019" name="Int. J. Syst. Evol. Microbiol.">
        <title>The Global Catalogue of Microorganisms (GCM) 10K type strain sequencing project: providing services to taxonomists for standard genome sequencing and annotation.</title>
        <authorList>
            <consortium name="The Broad Institute Genomics Platform"/>
            <consortium name="The Broad Institute Genome Sequencing Center for Infectious Disease"/>
            <person name="Wu L."/>
            <person name="Ma J."/>
        </authorList>
    </citation>
    <scope>NUCLEOTIDE SEQUENCE [LARGE SCALE GENOMIC DNA]</scope>
    <source>
        <strain evidence="2">CECT 7184</strain>
    </source>
</reference>
<dbReference type="InterPro" id="IPR023393">
    <property type="entry name" value="START-like_dom_sf"/>
</dbReference>
<dbReference type="SUPFAM" id="SSF55961">
    <property type="entry name" value="Bet v1-like"/>
    <property type="match status" value="1"/>
</dbReference>
<evidence type="ECO:0000313" key="1">
    <source>
        <dbReference type="EMBL" id="MDN3705829.1"/>
    </source>
</evidence>